<keyword evidence="2" id="KW-1003">Cell membrane</keyword>
<protein>
    <recommendedName>
        <fullName evidence="7">Polysaccharide chain length determinant N-terminal domain-containing protein</fullName>
    </recommendedName>
</protein>
<evidence type="ECO:0000259" key="7">
    <source>
        <dbReference type="Pfam" id="PF02706"/>
    </source>
</evidence>
<proteinExistence type="predicted"/>
<keyword evidence="3 6" id="KW-0812">Transmembrane</keyword>
<dbReference type="Pfam" id="PF02706">
    <property type="entry name" value="Wzz"/>
    <property type="match status" value="1"/>
</dbReference>
<accession>A0A382VTC6</accession>
<dbReference type="AlphaFoldDB" id="A0A382VTC6"/>
<gene>
    <name evidence="8" type="ORF">METZ01_LOCUS402538</name>
</gene>
<evidence type="ECO:0000313" key="8">
    <source>
        <dbReference type="EMBL" id="SVD49684.1"/>
    </source>
</evidence>
<evidence type="ECO:0000256" key="2">
    <source>
        <dbReference type="ARBA" id="ARBA00022475"/>
    </source>
</evidence>
<feature type="domain" description="Polysaccharide chain length determinant N-terminal" evidence="7">
    <location>
        <begin position="14"/>
        <end position="108"/>
    </location>
</feature>
<dbReference type="GO" id="GO:0005886">
    <property type="term" value="C:plasma membrane"/>
    <property type="evidence" value="ECO:0007669"/>
    <property type="project" value="UniProtKB-SubCell"/>
</dbReference>
<name>A0A382VTC6_9ZZZZ</name>
<organism evidence="8">
    <name type="scientific">marine metagenome</name>
    <dbReference type="NCBI Taxonomy" id="408172"/>
    <lineage>
        <taxon>unclassified sequences</taxon>
        <taxon>metagenomes</taxon>
        <taxon>ecological metagenomes</taxon>
    </lineage>
</organism>
<reference evidence="8" key="1">
    <citation type="submission" date="2018-05" db="EMBL/GenBank/DDBJ databases">
        <authorList>
            <person name="Lanie J.A."/>
            <person name="Ng W.-L."/>
            <person name="Kazmierczak K.M."/>
            <person name="Andrzejewski T.M."/>
            <person name="Davidsen T.M."/>
            <person name="Wayne K.J."/>
            <person name="Tettelin H."/>
            <person name="Glass J.I."/>
            <person name="Rusch D."/>
            <person name="Podicherti R."/>
            <person name="Tsui H.-C.T."/>
            <person name="Winkler M.E."/>
        </authorList>
    </citation>
    <scope>NUCLEOTIDE SEQUENCE</scope>
</reference>
<evidence type="ECO:0000256" key="4">
    <source>
        <dbReference type="ARBA" id="ARBA00022989"/>
    </source>
</evidence>
<dbReference type="EMBL" id="UINC01154413">
    <property type="protein sequence ID" value="SVD49684.1"/>
    <property type="molecule type" value="Genomic_DNA"/>
</dbReference>
<feature type="non-terminal residue" evidence="8">
    <location>
        <position position="114"/>
    </location>
</feature>
<sequence>MQQSNQESYLYQTDEIDLGKLVKSLKKRRWFIFGFTGIVTLLAIVYVLSLPPSPYIVTTSFVSPSQSSVMSLNRFPLTSETSESIFTSYLKKLSSINLQRKIFFNNDYLAALNP</sequence>
<evidence type="ECO:0000256" key="1">
    <source>
        <dbReference type="ARBA" id="ARBA00004651"/>
    </source>
</evidence>
<dbReference type="InterPro" id="IPR003856">
    <property type="entry name" value="LPS_length_determ_N"/>
</dbReference>
<feature type="transmembrane region" description="Helical" evidence="6">
    <location>
        <begin position="30"/>
        <end position="49"/>
    </location>
</feature>
<comment type="subcellular location">
    <subcellularLocation>
        <location evidence="1">Cell membrane</location>
        <topology evidence="1">Multi-pass membrane protein</topology>
    </subcellularLocation>
</comment>
<keyword evidence="4 6" id="KW-1133">Transmembrane helix</keyword>
<keyword evidence="5 6" id="KW-0472">Membrane</keyword>
<evidence type="ECO:0000256" key="5">
    <source>
        <dbReference type="ARBA" id="ARBA00023136"/>
    </source>
</evidence>
<evidence type="ECO:0000256" key="3">
    <source>
        <dbReference type="ARBA" id="ARBA00022692"/>
    </source>
</evidence>
<evidence type="ECO:0000256" key="6">
    <source>
        <dbReference type="SAM" id="Phobius"/>
    </source>
</evidence>